<dbReference type="Proteomes" id="UP000827609">
    <property type="component" value="Segment"/>
</dbReference>
<dbReference type="EMBL" id="MZ475896">
    <property type="protein sequence ID" value="QYW04689.1"/>
    <property type="molecule type" value="Genomic_DNA"/>
</dbReference>
<feature type="transmembrane region" description="Helical" evidence="1">
    <location>
        <begin position="16"/>
        <end position="37"/>
    </location>
</feature>
<sequence>MHPVITDFLGPIVKRLGLFTAIFGFVGVLLSVIAVLVCRPEVLQYEYDTVNRLRTEGIVFLGKGVLVYIVGEILEGTFKWRKDD</sequence>
<accession>A0AAE8BKH9</accession>
<keyword evidence="1" id="KW-0472">Membrane</keyword>
<protein>
    <submittedName>
        <fullName evidence="2">Uncharacterized protein</fullName>
    </submittedName>
</protein>
<proteinExistence type="predicted"/>
<keyword evidence="1" id="KW-1133">Transmembrane helix</keyword>
<reference evidence="2" key="1">
    <citation type="submission" date="2021-06" db="EMBL/GenBank/DDBJ databases">
        <title>Complete genome sequence of Erwinia phage pEa_SNUABM_7.</title>
        <authorList>
            <person name="Kim S.G."/>
            <person name="Park S.C."/>
        </authorList>
    </citation>
    <scope>NUCLEOTIDE SEQUENCE</scope>
</reference>
<name>A0AAE8BKH9_9CAUD</name>
<keyword evidence="3" id="KW-1185">Reference proteome</keyword>
<evidence type="ECO:0000256" key="1">
    <source>
        <dbReference type="SAM" id="Phobius"/>
    </source>
</evidence>
<evidence type="ECO:0000313" key="3">
    <source>
        <dbReference type="Proteomes" id="UP000827609"/>
    </source>
</evidence>
<evidence type="ECO:0000313" key="2">
    <source>
        <dbReference type="EMBL" id="QYW04689.1"/>
    </source>
</evidence>
<organism evidence="2 3">
    <name type="scientific">Erwinia phage pEa_SNUABM_7</name>
    <dbReference type="NCBI Taxonomy" id="2866695"/>
    <lineage>
        <taxon>Viruses</taxon>
        <taxon>Duplodnaviria</taxon>
        <taxon>Heunggongvirae</taxon>
        <taxon>Uroviricota</taxon>
        <taxon>Caudoviricetes</taxon>
        <taxon>Snuvirus</taxon>
        <taxon>Snuvirus SNUABM7</taxon>
    </lineage>
</organism>
<gene>
    <name evidence="2" type="ORF">pEaSNUABM7_00021</name>
</gene>
<keyword evidence="1" id="KW-0812">Transmembrane</keyword>
<feature type="transmembrane region" description="Helical" evidence="1">
    <location>
        <begin position="57"/>
        <end position="74"/>
    </location>
</feature>